<organism evidence="2">
    <name type="scientific">uncultured organism</name>
    <dbReference type="NCBI Taxonomy" id="155900"/>
    <lineage>
        <taxon>unclassified sequences</taxon>
        <taxon>environmental samples</taxon>
    </lineage>
</organism>
<dbReference type="SUPFAM" id="SSF53335">
    <property type="entry name" value="S-adenosyl-L-methionine-dependent methyltransferases"/>
    <property type="match status" value="1"/>
</dbReference>
<dbReference type="GO" id="GO:0043770">
    <property type="term" value="F:demethylmenaquinone methyltransferase activity"/>
    <property type="evidence" value="ECO:0007669"/>
    <property type="project" value="UniProtKB-EC"/>
</dbReference>
<dbReference type="AlphaFoldDB" id="A0A5B8R9T7"/>
<keyword evidence="2" id="KW-0808">Transferase</keyword>
<reference evidence="2" key="1">
    <citation type="submission" date="2019-06" db="EMBL/GenBank/DDBJ databases">
        <authorList>
            <person name="Murdoch R.W."/>
            <person name="Fathepure B."/>
        </authorList>
    </citation>
    <scope>NUCLEOTIDE SEQUENCE</scope>
</reference>
<dbReference type="InterPro" id="IPR013216">
    <property type="entry name" value="Methyltransf_11"/>
</dbReference>
<sequence length="212" mass="22737">MPINTNRWNRWRYTVYTPIYDTVAGGFARQRRRAVALAGLVPGERVLLSGAGSGLDLTAIPTDTPVTAVDITPAMIARLRRRARRAGREVDARVMDAAALTFPPASFDVVFLHLILAVIPDPVGCIREAARVLRPGGRVVIFDKFLADDARPGLVRRALDPLATVLATGLNRRVGPLLNAAGLERVHDEPAGLGGLFRIVVARPAQAVSGPA</sequence>
<dbReference type="Pfam" id="PF08241">
    <property type="entry name" value="Methyltransf_11"/>
    <property type="match status" value="1"/>
</dbReference>
<dbReference type="GO" id="GO:0032259">
    <property type="term" value="P:methylation"/>
    <property type="evidence" value="ECO:0007669"/>
    <property type="project" value="UniProtKB-KW"/>
</dbReference>
<name>A0A5B8R9T7_9ZZZZ</name>
<keyword evidence="2" id="KW-0830">Ubiquinone</keyword>
<gene>
    <name evidence="2" type="primary">ubiE_2</name>
    <name evidence="2" type="ORF">KBTEX_01853</name>
</gene>
<dbReference type="Gene3D" id="3.40.50.150">
    <property type="entry name" value="Vaccinia Virus protein VP39"/>
    <property type="match status" value="1"/>
</dbReference>
<protein>
    <submittedName>
        <fullName evidence="2">Ubiquinone/menaquinone biosynthesis C-methyltransferase UbiE</fullName>
        <ecNumber evidence="2">2.1.1.163</ecNumber>
    </submittedName>
</protein>
<evidence type="ECO:0000259" key="1">
    <source>
        <dbReference type="Pfam" id="PF08241"/>
    </source>
</evidence>
<proteinExistence type="predicted"/>
<keyword evidence="2" id="KW-0489">Methyltransferase</keyword>
<dbReference type="PANTHER" id="PTHR45036:SF1">
    <property type="entry name" value="METHYLTRANSFERASE LIKE 7A"/>
    <property type="match status" value="1"/>
</dbReference>
<dbReference type="EMBL" id="MN079103">
    <property type="protein sequence ID" value="QEA05530.1"/>
    <property type="molecule type" value="Genomic_DNA"/>
</dbReference>
<dbReference type="CDD" id="cd02440">
    <property type="entry name" value="AdoMet_MTases"/>
    <property type="match status" value="1"/>
</dbReference>
<dbReference type="InterPro" id="IPR052356">
    <property type="entry name" value="Thiol_S-MT"/>
</dbReference>
<accession>A0A5B8R9T7</accession>
<dbReference type="PANTHER" id="PTHR45036">
    <property type="entry name" value="METHYLTRANSFERASE LIKE 7B"/>
    <property type="match status" value="1"/>
</dbReference>
<evidence type="ECO:0000313" key="2">
    <source>
        <dbReference type="EMBL" id="QEA05530.1"/>
    </source>
</evidence>
<feature type="domain" description="Methyltransferase type 11" evidence="1">
    <location>
        <begin position="50"/>
        <end position="141"/>
    </location>
</feature>
<dbReference type="GO" id="GO:0008757">
    <property type="term" value="F:S-adenosylmethionine-dependent methyltransferase activity"/>
    <property type="evidence" value="ECO:0007669"/>
    <property type="project" value="InterPro"/>
</dbReference>
<dbReference type="InterPro" id="IPR029063">
    <property type="entry name" value="SAM-dependent_MTases_sf"/>
</dbReference>
<dbReference type="EC" id="2.1.1.163" evidence="2"/>